<evidence type="ECO:0000256" key="1">
    <source>
        <dbReference type="SAM" id="MobiDB-lite"/>
    </source>
</evidence>
<gene>
    <name evidence="2" type="ORF">PG991_001776</name>
</gene>
<sequence>MPWLPAEVWYLIRGLLEDDKRTLSRLCRTCKSLREFAEPALYARYSIFIGPQDHVARARRFAAFYRTVLDTPRLAARVVFLQLIIAVPTDEAGRRSAADEIAALLRRTVAERFRFGYGVDRVVKREWGVVPLAALLPFLLPNLEHFQNFEARHYPALRLVRCLHRGGRLPSLKKLTHMVLNPDTFDPRGSCGRPDAFRLGSVAPLMELAPNLQDLTFYSCQGHEPTNSRRRRRRLSTTDDTTHQEEGEGEVSFPPLLPKFPASLQSLHLKYGHFNAAELTHALSDCRRLRRFAYSEEGPNMFKPASGVLNYHDITPGQVIEALRPVARDTLERLELSLWCAPRLRNVGTPRLIRGNLGGAFPNLAEVSLSAEDLFWTLGPKPTTALDTDGRLLLDLLPEPTLRVLEFPEFDAPLVPDLRRLAEAVACEGRFPRLRAVRVNVAPEDPGRVEEYMRRFLPELETLEPKQRAGLAGLFGRGGVVVELGPHWMWGDGEDK</sequence>
<keyword evidence="3" id="KW-1185">Reference proteome</keyword>
<reference evidence="2 3" key="1">
    <citation type="submission" date="2023-01" db="EMBL/GenBank/DDBJ databases">
        <title>Analysis of 21 Apiospora genomes using comparative genomics revels a genus with tremendous synthesis potential of carbohydrate active enzymes and secondary metabolites.</title>
        <authorList>
            <person name="Sorensen T."/>
        </authorList>
    </citation>
    <scope>NUCLEOTIDE SEQUENCE [LARGE SCALE GENOMIC DNA]</scope>
    <source>
        <strain evidence="2 3">CBS 20057</strain>
    </source>
</reference>
<dbReference type="EMBL" id="JAQQWI010000005">
    <property type="protein sequence ID" value="KAK8035703.1"/>
    <property type="molecule type" value="Genomic_DNA"/>
</dbReference>
<feature type="compositionally biased region" description="Basic and acidic residues" evidence="1">
    <location>
        <begin position="236"/>
        <end position="246"/>
    </location>
</feature>
<comment type="caution">
    <text evidence="2">The sequence shown here is derived from an EMBL/GenBank/DDBJ whole genome shotgun (WGS) entry which is preliminary data.</text>
</comment>
<proteinExistence type="predicted"/>
<name>A0ABR1SQD2_9PEZI</name>
<organism evidence="2 3">
    <name type="scientific">Apiospora marii</name>
    <dbReference type="NCBI Taxonomy" id="335849"/>
    <lineage>
        <taxon>Eukaryota</taxon>
        <taxon>Fungi</taxon>
        <taxon>Dikarya</taxon>
        <taxon>Ascomycota</taxon>
        <taxon>Pezizomycotina</taxon>
        <taxon>Sordariomycetes</taxon>
        <taxon>Xylariomycetidae</taxon>
        <taxon>Amphisphaeriales</taxon>
        <taxon>Apiosporaceae</taxon>
        <taxon>Apiospora</taxon>
    </lineage>
</organism>
<feature type="region of interest" description="Disordered" evidence="1">
    <location>
        <begin position="220"/>
        <end position="254"/>
    </location>
</feature>
<evidence type="ECO:0008006" key="4">
    <source>
        <dbReference type="Google" id="ProtNLM"/>
    </source>
</evidence>
<evidence type="ECO:0000313" key="2">
    <source>
        <dbReference type="EMBL" id="KAK8035703.1"/>
    </source>
</evidence>
<accession>A0ABR1SQD2</accession>
<protein>
    <recommendedName>
        <fullName evidence="4">F-box domain-containing protein</fullName>
    </recommendedName>
</protein>
<dbReference type="Proteomes" id="UP001396898">
    <property type="component" value="Unassembled WGS sequence"/>
</dbReference>
<evidence type="ECO:0000313" key="3">
    <source>
        <dbReference type="Proteomes" id="UP001396898"/>
    </source>
</evidence>